<dbReference type="AlphaFoldDB" id="Q5UF72"/>
<gene>
    <name evidence="8" type="ORF">Red7D11_14</name>
</gene>
<dbReference type="PIRSF" id="PIRSF026649">
    <property type="entry name" value="MsbB"/>
    <property type="match status" value="1"/>
</dbReference>
<evidence type="ECO:0000256" key="2">
    <source>
        <dbReference type="ARBA" id="ARBA00022475"/>
    </source>
</evidence>
<dbReference type="GO" id="GO:0005886">
    <property type="term" value="C:plasma membrane"/>
    <property type="evidence" value="ECO:0007669"/>
    <property type="project" value="UniProtKB-SubCell"/>
</dbReference>
<evidence type="ECO:0000256" key="5">
    <source>
        <dbReference type="ARBA" id="ARBA00023136"/>
    </source>
</evidence>
<sequence length="307" mass="36403">MNKQIVKSIIFLKMEILLKTFLWLLSLIPFKVQMFLGKILGKILYKFLSKRRKVVTWNIYKCFPDFNKDDITKLAKKNFTRLGQGIFEICNSYFWSDKKYLKRIKNIEELKTKIEAIKNSKNLILVPHTGNIDFVVRAPSLFMKVSGMQRSAENKVWDKIMTEGRKKFINELFLPNEGRKLLKALNRGDSVLYLPDQDYGYKKSIFLDFFNHKALTVIFPSLLVKRTSCKVFLLTLVKEDDFYIADIEELMLTGESIEEDLKIVNYAIENFAQNHKSEYFWIHRRFKNRPEGEKSFYPDSALRKEWL</sequence>
<accession>Q5UF72</accession>
<keyword evidence="3" id="KW-0997">Cell inner membrane</keyword>
<dbReference type="GO" id="GO:0016746">
    <property type="term" value="F:acyltransferase activity"/>
    <property type="evidence" value="ECO:0007669"/>
    <property type="project" value="UniProtKB-KW"/>
</dbReference>
<evidence type="ECO:0000256" key="4">
    <source>
        <dbReference type="ARBA" id="ARBA00022679"/>
    </source>
</evidence>
<keyword evidence="7" id="KW-0812">Transmembrane</keyword>
<dbReference type="PANTHER" id="PTHR30606:SF10">
    <property type="entry name" value="PHOSPHATIDYLINOSITOL MANNOSIDE ACYLTRANSFERASE"/>
    <property type="match status" value="1"/>
</dbReference>
<evidence type="ECO:0000256" key="7">
    <source>
        <dbReference type="SAM" id="Phobius"/>
    </source>
</evidence>
<reference evidence="8" key="1">
    <citation type="journal article" date="2004" name="Environ. Microbiol.">
        <title>Different SAR86 subgroups harbour divergent proteorhodopsins.</title>
        <authorList>
            <person name="Sabehi G."/>
            <person name="Beja O."/>
            <person name="Suzuki M.T."/>
            <person name="Preston C.M."/>
            <person name="DeLong E.F."/>
        </authorList>
    </citation>
    <scope>NUCLEOTIDE SEQUENCE</scope>
</reference>
<dbReference type="Pfam" id="PF03279">
    <property type="entry name" value="Lip_A_acyltrans"/>
    <property type="match status" value="1"/>
</dbReference>
<keyword evidence="7" id="KW-1133">Transmembrane helix</keyword>
<evidence type="ECO:0000256" key="6">
    <source>
        <dbReference type="ARBA" id="ARBA00023315"/>
    </source>
</evidence>
<organism evidence="8">
    <name type="scientific">uncultured proteobacterium RedeBAC7D11</name>
    <dbReference type="NCBI Taxonomy" id="295350"/>
    <lineage>
        <taxon>Bacteria</taxon>
        <taxon>Pseudomonadati</taxon>
        <taxon>Pseudomonadota</taxon>
        <taxon>environmental samples</taxon>
    </lineage>
</organism>
<dbReference type="PANTHER" id="PTHR30606">
    <property type="entry name" value="LIPID A BIOSYNTHESIS LAUROYL ACYLTRANSFERASE"/>
    <property type="match status" value="1"/>
</dbReference>
<evidence type="ECO:0000256" key="1">
    <source>
        <dbReference type="ARBA" id="ARBA00004533"/>
    </source>
</evidence>
<dbReference type="EMBL" id="AY744396">
    <property type="protein sequence ID" value="AAV34456.1"/>
    <property type="molecule type" value="Genomic_DNA"/>
</dbReference>
<keyword evidence="4 8" id="KW-0808">Transferase</keyword>
<proteinExistence type="predicted"/>
<comment type="subcellular location">
    <subcellularLocation>
        <location evidence="1">Cell inner membrane</location>
    </subcellularLocation>
</comment>
<evidence type="ECO:0000256" key="3">
    <source>
        <dbReference type="ARBA" id="ARBA00022519"/>
    </source>
</evidence>
<dbReference type="InterPro" id="IPR004960">
    <property type="entry name" value="LipA_acyltrans"/>
</dbReference>
<protein>
    <submittedName>
        <fullName evidence="8">Putative lipid A biosynthesis lauroylacyltransferase</fullName>
    </submittedName>
</protein>
<keyword evidence="6 8" id="KW-0012">Acyltransferase</keyword>
<dbReference type="GO" id="GO:0009247">
    <property type="term" value="P:glycolipid biosynthetic process"/>
    <property type="evidence" value="ECO:0007669"/>
    <property type="project" value="UniProtKB-ARBA"/>
</dbReference>
<evidence type="ECO:0000313" key="8">
    <source>
        <dbReference type="EMBL" id="AAV34456.1"/>
    </source>
</evidence>
<name>Q5UF72_9PROT</name>
<keyword evidence="5 7" id="KW-0472">Membrane</keyword>
<dbReference type="CDD" id="cd07984">
    <property type="entry name" value="LPLAT_LABLAT-like"/>
    <property type="match status" value="1"/>
</dbReference>
<feature type="transmembrane region" description="Helical" evidence="7">
    <location>
        <begin position="20"/>
        <end position="41"/>
    </location>
</feature>
<keyword evidence="2" id="KW-1003">Cell membrane</keyword>